<feature type="compositionally biased region" description="Polar residues" evidence="1">
    <location>
        <begin position="633"/>
        <end position="647"/>
    </location>
</feature>
<feature type="compositionally biased region" description="Low complexity" evidence="1">
    <location>
        <begin position="359"/>
        <end position="368"/>
    </location>
</feature>
<feature type="region of interest" description="Disordered" evidence="1">
    <location>
        <begin position="439"/>
        <end position="465"/>
    </location>
</feature>
<feature type="region of interest" description="Disordered" evidence="1">
    <location>
        <begin position="477"/>
        <end position="691"/>
    </location>
</feature>
<organism evidence="4 5">
    <name type="scientific">Macrolepiota fuliginosa MF-IS2</name>
    <dbReference type="NCBI Taxonomy" id="1400762"/>
    <lineage>
        <taxon>Eukaryota</taxon>
        <taxon>Fungi</taxon>
        <taxon>Dikarya</taxon>
        <taxon>Basidiomycota</taxon>
        <taxon>Agaricomycotina</taxon>
        <taxon>Agaricomycetes</taxon>
        <taxon>Agaricomycetidae</taxon>
        <taxon>Agaricales</taxon>
        <taxon>Agaricineae</taxon>
        <taxon>Agaricaceae</taxon>
        <taxon>Macrolepiota</taxon>
    </lineage>
</organism>
<feature type="region of interest" description="Disordered" evidence="1">
    <location>
        <begin position="947"/>
        <end position="1044"/>
    </location>
</feature>
<feature type="compositionally biased region" description="Low complexity" evidence="1">
    <location>
        <begin position="522"/>
        <end position="535"/>
    </location>
</feature>
<dbReference type="OrthoDB" id="3062174at2759"/>
<feature type="compositionally biased region" description="Pro residues" evidence="1">
    <location>
        <begin position="498"/>
        <end position="521"/>
    </location>
</feature>
<dbReference type="EMBL" id="MU151269">
    <property type="protein sequence ID" value="KAF9445993.1"/>
    <property type="molecule type" value="Genomic_DNA"/>
</dbReference>
<keyword evidence="2" id="KW-0812">Transmembrane</keyword>
<reference evidence="4" key="1">
    <citation type="submission" date="2020-11" db="EMBL/GenBank/DDBJ databases">
        <authorList>
            <consortium name="DOE Joint Genome Institute"/>
            <person name="Ahrendt S."/>
            <person name="Riley R."/>
            <person name="Andreopoulos W."/>
            <person name="Labutti K."/>
            <person name="Pangilinan J."/>
            <person name="Ruiz-Duenas F.J."/>
            <person name="Barrasa J.M."/>
            <person name="Sanchez-Garcia M."/>
            <person name="Camarero S."/>
            <person name="Miyauchi S."/>
            <person name="Serrano A."/>
            <person name="Linde D."/>
            <person name="Babiker R."/>
            <person name="Drula E."/>
            <person name="Ayuso-Fernandez I."/>
            <person name="Pacheco R."/>
            <person name="Padilla G."/>
            <person name="Ferreira P."/>
            <person name="Barriuso J."/>
            <person name="Kellner H."/>
            <person name="Castanera R."/>
            <person name="Alfaro M."/>
            <person name="Ramirez L."/>
            <person name="Pisabarro A.G."/>
            <person name="Kuo A."/>
            <person name="Tritt A."/>
            <person name="Lipzen A."/>
            <person name="He G."/>
            <person name="Yan M."/>
            <person name="Ng V."/>
            <person name="Cullen D."/>
            <person name="Martin F."/>
            <person name="Rosso M.-N."/>
            <person name="Henrissat B."/>
            <person name="Hibbett D."/>
            <person name="Martinez A.T."/>
            <person name="Grigoriev I.V."/>
        </authorList>
    </citation>
    <scope>NUCLEOTIDE SEQUENCE</scope>
    <source>
        <strain evidence="4">MF-IS2</strain>
    </source>
</reference>
<protein>
    <recommendedName>
        <fullName evidence="6">Extracellular membrane protein CFEM domain-containing protein</fullName>
    </recommendedName>
</protein>
<evidence type="ECO:0000256" key="1">
    <source>
        <dbReference type="SAM" id="MobiDB-lite"/>
    </source>
</evidence>
<keyword evidence="3" id="KW-0732">Signal</keyword>
<evidence type="ECO:0000256" key="2">
    <source>
        <dbReference type="SAM" id="Phobius"/>
    </source>
</evidence>
<dbReference type="Proteomes" id="UP000807342">
    <property type="component" value="Unassembled WGS sequence"/>
</dbReference>
<feature type="region of interest" description="Disordered" evidence="1">
    <location>
        <begin position="348"/>
        <end position="403"/>
    </location>
</feature>
<feature type="region of interest" description="Disordered" evidence="1">
    <location>
        <begin position="280"/>
        <end position="312"/>
    </location>
</feature>
<feature type="compositionally biased region" description="Pro residues" evidence="1">
    <location>
        <begin position="1034"/>
        <end position="1044"/>
    </location>
</feature>
<feature type="compositionally biased region" description="Low complexity" evidence="1">
    <location>
        <begin position="608"/>
        <end position="621"/>
    </location>
</feature>
<feature type="compositionally biased region" description="Pro residues" evidence="1">
    <location>
        <begin position="622"/>
        <end position="632"/>
    </location>
</feature>
<evidence type="ECO:0000313" key="4">
    <source>
        <dbReference type="EMBL" id="KAF9445993.1"/>
    </source>
</evidence>
<dbReference type="AlphaFoldDB" id="A0A9P5X7N6"/>
<feature type="region of interest" description="Disordered" evidence="1">
    <location>
        <begin position="883"/>
        <end position="915"/>
    </location>
</feature>
<accession>A0A9P5X7N6</accession>
<feature type="signal peptide" evidence="3">
    <location>
        <begin position="1"/>
        <end position="27"/>
    </location>
</feature>
<evidence type="ECO:0008006" key="6">
    <source>
        <dbReference type="Google" id="ProtNLM"/>
    </source>
</evidence>
<feature type="compositionally biased region" description="Polar residues" evidence="1">
    <location>
        <begin position="568"/>
        <end position="583"/>
    </location>
</feature>
<evidence type="ECO:0000256" key="3">
    <source>
        <dbReference type="SAM" id="SignalP"/>
    </source>
</evidence>
<comment type="caution">
    <text evidence="4">The sequence shown here is derived from an EMBL/GenBank/DDBJ whole genome shotgun (WGS) entry which is preliminary data.</text>
</comment>
<proteinExistence type="predicted"/>
<keyword evidence="2" id="KW-1133">Transmembrane helix</keyword>
<name>A0A9P5X7N6_9AGAR</name>
<keyword evidence="2" id="KW-0472">Membrane</keyword>
<evidence type="ECO:0000313" key="5">
    <source>
        <dbReference type="Proteomes" id="UP000807342"/>
    </source>
</evidence>
<feature type="transmembrane region" description="Helical" evidence="2">
    <location>
        <begin position="181"/>
        <end position="202"/>
    </location>
</feature>
<feature type="compositionally biased region" description="Polar residues" evidence="1">
    <location>
        <begin position="883"/>
        <end position="898"/>
    </location>
</feature>
<gene>
    <name evidence="4" type="ORF">P691DRAFT_232001</name>
</gene>
<feature type="chain" id="PRO_5040233161" description="Extracellular membrane protein CFEM domain-containing protein" evidence="3">
    <location>
        <begin position="28"/>
        <end position="1044"/>
    </location>
</feature>
<keyword evidence="5" id="KW-1185">Reference proteome</keyword>
<sequence length="1044" mass="112266">MNARRRHTLRPFVLLFLLTSPTARVYAAADSDVGSTSNLSGDWARILGNDKGATPCQLQQWLESPQCDGGGGGSGTARRALHTRDGHPSNCTCTIPYFNLLCGCQLTTGPSVNANYSQWKNNCESDGLSINADTSWMSGTGQDIPSWASTAPNNGTFNMAVVRQMYRLVALGSKPWTTIQILAPVIVGTSIIALAVIFFIYWRRYRRQASRTGTNPAFIVYVRKLFTGRAPSIRHETPSDQWRIDDEEHHTVNNETDGETESFFMVSHPHSVVESPVEVSHWSPTTGGMSSPPDGPPRLSFNRPHRPSRLNPIEQRMPYTSTMRKIGDRVKSILPWVHRPIPVNNIGHRPGYRIDGGRSSRSNTSSTMETRKGNDRYQTISEADEEEVDAIGTGRTRNPGMSGIIVGARDDERSVITGEDRDAVAGSVIIIGNRDISVESGSTGAHGTPVRPTPRTGGAAMHPRRGMTVPESAVTPSVNFQVEPPSPTLESFSASPRVIPPSPGAPPLLPPPPQERPPLPPVTIRSTPRRTPSPRLRIETQLQDATSHRPAGTTANQQHPYHQRDRSGSGSNTNSLSYASLHNPNAHRHSQSFPDPNDLLATEAIDASTGRPSGSGSRPRPQHPSGPAPQTIPPQLTHQHSDTSMGQFSILHTPKPDHRRLSSGDTSQSEFDPYVTSGLPRPFIMQPNRRPDAEAPYYPANHHHNRSTSSTSINLPRTPGEVIGVDGSGLHQLRGWSADDDAASLLMQREPMTVDDDGFGRGSGVYLAAPREANAMSGHVRNLSAESFTTAASDFGTTERLGGGRRSARQSVAGELSPTISMLEADLRRPPGFASYAGSVDGSSGWDASTYHSHGFDISPADAPPLPVLRNPNLAPNRVLSPNHTPTRTLTPNPNASPQIGGHARLGSDVGSSRRLNLSRSRENIIVPARNDPINLFPASVRSQGYTTGLGPDAIPVPPRSPRLNANGNGNGNGNGHSTAGGNDGGQRNSFLTGTGAFAGYVERDRTQTGGGTWGTDSSGVMSVFEPVQQLPEAAPPPSSKRTP</sequence>